<dbReference type="Pfam" id="PF22730">
    <property type="entry name" value="NCC-H"/>
    <property type="match status" value="1"/>
</dbReference>
<evidence type="ECO:0000313" key="3">
    <source>
        <dbReference type="Proteomes" id="UP001576780"/>
    </source>
</evidence>
<evidence type="ECO:0000313" key="2">
    <source>
        <dbReference type="EMBL" id="MFB2839081.1"/>
    </source>
</evidence>
<dbReference type="PANTHER" id="PTHR46844:SF1">
    <property type="entry name" value="SLR5058 PROTEIN"/>
    <property type="match status" value="1"/>
</dbReference>
<comment type="caution">
    <text evidence="2">The sequence shown here is derived from an EMBL/GenBank/DDBJ whole genome shotgun (WGS) entry which is preliminary data.</text>
</comment>
<keyword evidence="3" id="KW-1185">Reference proteome</keyword>
<dbReference type="InterPro" id="IPR027417">
    <property type="entry name" value="P-loop_NTPase"/>
</dbReference>
<sequence>MTSDRNQFEGLFPEAYRNFEVEQLFADLAKSLNKDHIKASLLGKLCHYSREETAKKIGFAPGTIGRDLSDKVYPAIGELLQLEEKINWTKVDLSQLLAKYRKSFKDSLSVNIPWQQVCREVLEKQQKQRLTSYPLGSGAREMPEMYVPLELVEREEKPRVCPELDPEKWSAREQEKRTPISNQEFLEQVFQGKSLKSNGKRIAVIGEPGAGKTTLLQKIASEVKELPIWIDLADLDAEKHQSLQDYLLETWLTKWALPTIRKLCPEAAPYPRIATEELKDALIEEFEQGHVWLLLDGADEMAAKFGQPLTWITQQLRAGWITEAKVILSCRLNLWSIEGDYLPNFDVYRNVDFTDEQVEEFIEKWFAKEPDSCKKLKEERNLANQRIKNLIRNPLRLTLLCLTWKNGGEKLPDTTVGLYQRLVEGHYNWKRDKEGFVILPEKQKELNQWLGELAKDTLDSKESRFRLRKSSIESFLAKHNQDSSLRDLAIKLGWLIEIGLPSEDEKDADEPVYAFFHPTFQEYFAALNIPSWDDFLPCDHNNNNPKPVDGKKYRIFEPQWNGVFSLWLQRGDVDTNDKEKFIEALVNFNDGIDHLNFYSLKSYYLAQDGLSHFTGSKFHENFPIQDLFFEDGEEILYEEEVNYFLERTAPPRTIYDEIMNQELQYLLPQFERLGTSWEEYVSHNLIPSKETEGNKLDNDQSNLEQINDLNVLVKLLETENRWAVIQRLLKIADAQPKTVIDTLTKAIDSNRGNIYINSSIAWILGGLALGDLETVKTLIRLIQNSKDYLTQWLVAQSIQANLISEKQFIIKNEKQMRETVLQLRKLYGFSGIYTVLEYCAKKMSYPDFYDAWYEPTTTHPEAPDNIPVGKSSITQLLNFTQLPSILDSVIAKDEELNKAVKLICIDIKDEFSNPDMLAAYIYSQMVNQGCPECPQGRPTNMPLLSIYWDLDLRKLEKRVALLFYNSKNDRTLNPSFLSDIATFGGTIAIISDRPCENVRLISPNDPNLIDTVLKWLRREVLET</sequence>
<reference evidence="2 3" key="1">
    <citation type="submission" date="2024-09" db="EMBL/GenBank/DDBJ databases">
        <title>Floridaenema gen nov. (Aerosakkonemataceae, Aerosakkonematales ord. nov., Cyanobacteria) from benthic tropical and subtropical fresh waters, with the description of four new species.</title>
        <authorList>
            <person name="Moretto J.A."/>
            <person name="Berthold D.E."/>
            <person name="Lefler F.W."/>
            <person name="Huang I.-S."/>
            <person name="Laughinghouse H. IV."/>
        </authorList>
    </citation>
    <scope>NUCLEOTIDE SEQUENCE [LARGE SCALE GENOMIC DNA]</scope>
    <source>
        <strain evidence="2 3">BLCC-F167</strain>
    </source>
</reference>
<evidence type="ECO:0000259" key="1">
    <source>
        <dbReference type="PROSITE" id="PS50837"/>
    </source>
</evidence>
<dbReference type="Pfam" id="PF22724">
    <property type="entry name" value="NCAB1"/>
    <property type="match status" value="1"/>
</dbReference>
<dbReference type="PROSITE" id="PS50837">
    <property type="entry name" value="NACHT"/>
    <property type="match status" value="1"/>
</dbReference>
<dbReference type="InterPro" id="IPR007111">
    <property type="entry name" value="NACHT_NTPase"/>
</dbReference>
<proteinExistence type="predicted"/>
<dbReference type="RefSeq" id="WP_413281369.1">
    <property type="nucleotide sequence ID" value="NZ_JBHFNT010000292.1"/>
</dbReference>
<dbReference type="InterPro" id="IPR054570">
    <property type="entry name" value="NCC-H_dom"/>
</dbReference>
<dbReference type="SUPFAM" id="SSF52540">
    <property type="entry name" value="P-loop containing nucleoside triphosphate hydrolases"/>
    <property type="match status" value="1"/>
</dbReference>
<protein>
    <submittedName>
        <fullName evidence="2">NACHT domain-containing NTPase</fullName>
    </submittedName>
</protein>
<dbReference type="Proteomes" id="UP001576780">
    <property type="component" value="Unassembled WGS sequence"/>
</dbReference>
<gene>
    <name evidence="2" type="ORF">ACE1CA_31705</name>
</gene>
<name>A0ABV4WW49_9CYAN</name>
<dbReference type="Pfam" id="PF05729">
    <property type="entry name" value="NACHT"/>
    <property type="match status" value="1"/>
</dbReference>
<dbReference type="InterPro" id="IPR054611">
    <property type="entry name" value="NCAB"/>
</dbReference>
<feature type="domain" description="NACHT" evidence="1">
    <location>
        <begin position="200"/>
        <end position="331"/>
    </location>
</feature>
<dbReference type="EMBL" id="JBHFNT010000292">
    <property type="protein sequence ID" value="MFB2839081.1"/>
    <property type="molecule type" value="Genomic_DNA"/>
</dbReference>
<dbReference type="PANTHER" id="PTHR46844">
    <property type="entry name" value="SLR5058 PROTEIN"/>
    <property type="match status" value="1"/>
</dbReference>
<dbReference type="Gene3D" id="3.40.50.300">
    <property type="entry name" value="P-loop containing nucleotide triphosphate hydrolases"/>
    <property type="match status" value="1"/>
</dbReference>
<accession>A0ABV4WW49</accession>
<organism evidence="2 3">
    <name type="scientific">Floridaenema evergladense BLCC-F167</name>
    <dbReference type="NCBI Taxonomy" id="3153639"/>
    <lineage>
        <taxon>Bacteria</taxon>
        <taxon>Bacillati</taxon>
        <taxon>Cyanobacteriota</taxon>
        <taxon>Cyanophyceae</taxon>
        <taxon>Oscillatoriophycideae</taxon>
        <taxon>Aerosakkonematales</taxon>
        <taxon>Aerosakkonemataceae</taxon>
        <taxon>Floridanema</taxon>
        <taxon>Floridanema evergladense</taxon>
    </lineage>
</organism>